<organism evidence="1 2">
    <name type="scientific">Mycena chlorophos</name>
    <name type="common">Agaric fungus</name>
    <name type="synonym">Agaricus chlorophos</name>
    <dbReference type="NCBI Taxonomy" id="658473"/>
    <lineage>
        <taxon>Eukaryota</taxon>
        <taxon>Fungi</taxon>
        <taxon>Dikarya</taxon>
        <taxon>Basidiomycota</taxon>
        <taxon>Agaricomycotina</taxon>
        <taxon>Agaricomycetes</taxon>
        <taxon>Agaricomycetidae</taxon>
        <taxon>Agaricales</taxon>
        <taxon>Marasmiineae</taxon>
        <taxon>Mycenaceae</taxon>
        <taxon>Mycena</taxon>
    </lineage>
</organism>
<reference evidence="1" key="1">
    <citation type="submission" date="2020-05" db="EMBL/GenBank/DDBJ databases">
        <title>Mycena genomes resolve the evolution of fungal bioluminescence.</title>
        <authorList>
            <person name="Tsai I.J."/>
        </authorList>
    </citation>
    <scope>NUCLEOTIDE SEQUENCE</scope>
    <source>
        <strain evidence="1">110903Hualien_Pintung</strain>
    </source>
</reference>
<dbReference type="AlphaFoldDB" id="A0A8H6SJM9"/>
<evidence type="ECO:0000313" key="2">
    <source>
        <dbReference type="Proteomes" id="UP000613580"/>
    </source>
</evidence>
<proteinExistence type="predicted"/>
<accession>A0A8H6SJM9</accession>
<comment type="caution">
    <text evidence="1">The sequence shown here is derived from an EMBL/GenBank/DDBJ whole genome shotgun (WGS) entry which is preliminary data.</text>
</comment>
<dbReference type="Proteomes" id="UP000613580">
    <property type="component" value="Unassembled WGS sequence"/>
</dbReference>
<dbReference type="OrthoDB" id="3795764at2759"/>
<protein>
    <submittedName>
        <fullName evidence="1">Uncharacterized protein</fullName>
    </submittedName>
</protein>
<keyword evidence="2" id="KW-1185">Reference proteome</keyword>
<sequence>MHPLLRFQLRHTFPSLFRYDDAELEWSIHSGWHPLFHRFCASLAPSRNPDAEFTQIKEKWSSLRASVRAGAARDSDRDRQNSLRNAVQAESMLVCERCGEPDGGLLAESGYLNTFCPACVDLLRADGRGVRWKERPEKVTANTCSRRGASLPATTTMHPGVTAGLATDFPSLFDPSSFPPLGVLDGRLLAALDVDVVPIISLSHDYGGISRAGRGSLAISVLGGGHRRTRSRYSHSRWWMQHRTSPCWFVIDAAEGMDARRIMAGRAT</sequence>
<name>A0A8H6SJM9_MYCCL</name>
<gene>
    <name evidence="1" type="ORF">HMN09_00994800</name>
</gene>
<evidence type="ECO:0000313" key="1">
    <source>
        <dbReference type="EMBL" id="KAF7299876.1"/>
    </source>
</evidence>
<dbReference type="EMBL" id="JACAZE010000014">
    <property type="protein sequence ID" value="KAF7299876.1"/>
    <property type="molecule type" value="Genomic_DNA"/>
</dbReference>